<dbReference type="InterPro" id="IPR017783">
    <property type="entry name" value="ABC_choline_sub-bd"/>
</dbReference>
<evidence type="ECO:0000256" key="1">
    <source>
        <dbReference type="SAM" id="SignalP"/>
    </source>
</evidence>
<accession>A0ABZ3CYT6</accession>
<feature type="signal peptide" evidence="1">
    <location>
        <begin position="1"/>
        <end position="26"/>
    </location>
</feature>
<dbReference type="InterPro" id="IPR007210">
    <property type="entry name" value="ABC_Gly_betaine_transp_sub-bd"/>
</dbReference>
<dbReference type="CDD" id="cd13640">
    <property type="entry name" value="PBP2_ChoX"/>
    <property type="match status" value="1"/>
</dbReference>
<dbReference type="Gene3D" id="3.40.190.10">
    <property type="entry name" value="Periplasmic binding protein-like II"/>
    <property type="match status" value="1"/>
</dbReference>
<proteinExistence type="predicted"/>
<dbReference type="Gene3D" id="3.40.190.100">
    <property type="entry name" value="Glycine betaine-binding periplasmic protein, domain 2"/>
    <property type="match status" value="1"/>
</dbReference>
<feature type="chain" id="PRO_5045506884" evidence="1">
    <location>
        <begin position="27"/>
        <end position="318"/>
    </location>
</feature>
<evidence type="ECO:0000313" key="3">
    <source>
        <dbReference type="EMBL" id="XAD56391.1"/>
    </source>
</evidence>
<keyword evidence="1" id="KW-0732">Signal</keyword>
<gene>
    <name evidence="3" type="ORF">AAGT95_10495</name>
</gene>
<dbReference type="RefSeq" id="WP_342596452.1">
    <property type="nucleotide sequence ID" value="NZ_CP151919.1"/>
</dbReference>
<dbReference type="EMBL" id="CP151919">
    <property type="protein sequence ID" value="XAD56391.1"/>
    <property type="molecule type" value="Genomic_DNA"/>
</dbReference>
<dbReference type="Proteomes" id="UP001453229">
    <property type="component" value="Chromosome"/>
</dbReference>
<dbReference type="SUPFAM" id="SSF53850">
    <property type="entry name" value="Periplasmic binding protein-like II"/>
    <property type="match status" value="1"/>
</dbReference>
<feature type="domain" description="ABC-type glycine betaine transport system substrate-binding" evidence="2">
    <location>
        <begin position="36"/>
        <end position="288"/>
    </location>
</feature>
<name>A0ABZ3CYT6_9GAMM</name>
<evidence type="ECO:0000313" key="4">
    <source>
        <dbReference type="Proteomes" id="UP001453229"/>
    </source>
</evidence>
<organism evidence="3 4">
    <name type="scientific">Salinicola lusitanus</name>
    <dbReference type="NCBI Taxonomy" id="1949085"/>
    <lineage>
        <taxon>Bacteria</taxon>
        <taxon>Pseudomonadati</taxon>
        <taxon>Pseudomonadota</taxon>
        <taxon>Gammaproteobacteria</taxon>
        <taxon>Oceanospirillales</taxon>
        <taxon>Halomonadaceae</taxon>
        <taxon>Salinicola</taxon>
    </lineage>
</organism>
<dbReference type="Pfam" id="PF04069">
    <property type="entry name" value="OpuAC"/>
    <property type="match status" value="1"/>
</dbReference>
<keyword evidence="4" id="KW-1185">Reference proteome</keyword>
<protein>
    <submittedName>
        <fullName evidence="3">ABC transporter substrate-binding protein</fullName>
    </submittedName>
</protein>
<evidence type="ECO:0000259" key="2">
    <source>
        <dbReference type="Pfam" id="PF04069"/>
    </source>
</evidence>
<reference evidence="3 4" key="1">
    <citation type="submission" date="2024-04" db="EMBL/GenBank/DDBJ databases">
        <title>Salinicola lusitanus LLJ914,a marine bacterium isolated from the Okinawa Trough.</title>
        <authorList>
            <person name="Li J."/>
        </authorList>
    </citation>
    <scope>NUCLEOTIDE SEQUENCE [LARGE SCALE GENOMIC DNA]</scope>
    <source>
        <strain evidence="3 4">LLJ914</strain>
    </source>
</reference>
<sequence>MTLRPALVAATLLPLSLMTASVAAFAQDPQPDEADSVNFVVPPWPGVTVKTEVFSQLIEPLGYDSETQEVSSTVGYQTLQTGDSDVFLAGWMPAQQESHDQAMASGKIEDLGTNVTGARMGFAVPGYVYDAGVHSAEDLAAHRDRFGGRFYSIESGSTVSTFIHDAKDRDLYGLGDWQILESSTPGMLSEVDTAFNDKRWILWYGWTPHWMAPAYDMHILDDPESVYGPDNGKSEVRTIVNKAFAEANPNLMALLGQFTLTADEQSEFIDGYGRQERSAEAVAREWLQDHPDRVAEFLDGITTRDGRPALEAVNASLQ</sequence>